<organism evidence="2 3">
    <name type="scientific">Pleurodeles waltl</name>
    <name type="common">Iberian ribbed newt</name>
    <dbReference type="NCBI Taxonomy" id="8319"/>
    <lineage>
        <taxon>Eukaryota</taxon>
        <taxon>Metazoa</taxon>
        <taxon>Chordata</taxon>
        <taxon>Craniata</taxon>
        <taxon>Vertebrata</taxon>
        <taxon>Euteleostomi</taxon>
        <taxon>Amphibia</taxon>
        <taxon>Batrachia</taxon>
        <taxon>Caudata</taxon>
        <taxon>Salamandroidea</taxon>
        <taxon>Salamandridae</taxon>
        <taxon>Pleurodelinae</taxon>
        <taxon>Pleurodeles</taxon>
    </lineage>
</organism>
<keyword evidence="3" id="KW-1185">Reference proteome</keyword>
<evidence type="ECO:0000313" key="2">
    <source>
        <dbReference type="EMBL" id="KAJ1190783.1"/>
    </source>
</evidence>
<sequence>MERQTPDHGTTRPVLVGLSQGAGVGINWPRRPDRGCAAGARPLRTDHGAGGRGRSRELVWCVAGEDLPDRRRAAGAILHHSVYPPCFRFWATVAAVSGASRLFLAPLVSL</sequence>
<dbReference type="EMBL" id="JANPWB010000004">
    <property type="protein sequence ID" value="KAJ1190783.1"/>
    <property type="molecule type" value="Genomic_DNA"/>
</dbReference>
<reference evidence="2" key="1">
    <citation type="journal article" date="2022" name="bioRxiv">
        <title>Sequencing and chromosome-scale assembly of the giantPleurodeles waltlgenome.</title>
        <authorList>
            <person name="Brown T."/>
            <person name="Elewa A."/>
            <person name="Iarovenko S."/>
            <person name="Subramanian E."/>
            <person name="Araus A.J."/>
            <person name="Petzold A."/>
            <person name="Susuki M."/>
            <person name="Suzuki K.-i.T."/>
            <person name="Hayashi T."/>
            <person name="Toyoda A."/>
            <person name="Oliveira C."/>
            <person name="Osipova E."/>
            <person name="Leigh N.D."/>
            <person name="Simon A."/>
            <person name="Yun M.H."/>
        </authorList>
    </citation>
    <scope>NUCLEOTIDE SEQUENCE</scope>
    <source>
        <strain evidence="2">20211129_DDA</strain>
        <tissue evidence="2">Liver</tissue>
    </source>
</reference>
<evidence type="ECO:0000313" key="3">
    <source>
        <dbReference type="Proteomes" id="UP001066276"/>
    </source>
</evidence>
<dbReference type="Proteomes" id="UP001066276">
    <property type="component" value="Chromosome 2_2"/>
</dbReference>
<dbReference type="AlphaFoldDB" id="A0AAV7UPK1"/>
<feature type="compositionally biased region" description="Basic and acidic residues" evidence="1">
    <location>
        <begin position="43"/>
        <end position="52"/>
    </location>
</feature>
<gene>
    <name evidence="2" type="ORF">NDU88_000102</name>
</gene>
<protein>
    <submittedName>
        <fullName evidence="2">Uncharacterized protein</fullName>
    </submittedName>
</protein>
<name>A0AAV7UPK1_PLEWA</name>
<proteinExistence type="predicted"/>
<comment type="caution">
    <text evidence="2">The sequence shown here is derived from an EMBL/GenBank/DDBJ whole genome shotgun (WGS) entry which is preliminary data.</text>
</comment>
<evidence type="ECO:0000256" key="1">
    <source>
        <dbReference type="SAM" id="MobiDB-lite"/>
    </source>
</evidence>
<feature type="region of interest" description="Disordered" evidence="1">
    <location>
        <begin position="23"/>
        <end position="52"/>
    </location>
</feature>
<accession>A0AAV7UPK1</accession>